<organism evidence="1">
    <name type="scientific">Siphoviridae sp. ct5jB2</name>
    <dbReference type="NCBI Taxonomy" id="2825337"/>
    <lineage>
        <taxon>Viruses</taxon>
        <taxon>Duplodnaviria</taxon>
        <taxon>Heunggongvirae</taxon>
        <taxon>Uroviricota</taxon>
        <taxon>Caudoviricetes</taxon>
    </lineage>
</organism>
<sequence>MMKEISKSNVFEVFINEKDKKKINGGRVTRSYINKCSEIVKRLKGKINE</sequence>
<evidence type="ECO:0000313" key="1">
    <source>
        <dbReference type="EMBL" id="DAF85576.1"/>
    </source>
</evidence>
<dbReference type="EMBL" id="BK015927">
    <property type="protein sequence ID" value="DAF85576.1"/>
    <property type="molecule type" value="Genomic_DNA"/>
</dbReference>
<accession>A0A8S5TTR2</accession>
<name>A0A8S5TTR2_9CAUD</name>
<reference evidence="1" key="1">
    <citation type="journal article" date="2021" name="Proc. Natl. Acad. Sci. U.S.A.">
        <title>A Catalog of Tens of Thousands of Viruses from Human Metagenomes Reveals Hidden Associations with Chronic Diseases.</title>
        <authorList>
            <person name="Tisza M.J."/>
            <person name="Buck C.B."/>
        </authorList>
    </citation>
    <scope>NUCLEOTIDE SEQUENCE</scope>
    <source>
        <strain evidence="1">Ct5jB2</strain>
    </source>
</reference>
<proteinExistence type="predicted"/>
<protein>
    <submittedName>
        <fullName evidence="1">Uncharacterized protein</fullName>
    </submittedName>
</protein>